<evidence type="ECO:0000256" key="1">
    <source>
        <dbReference type="ARBA" id="ARBA00006336"/>
    </source>
</evidence>
<organism evidence="3 4">
    <name type="scientific">Truncatella angustata</name>
    <dbReference type="NCBI Taxonomy" id="152316"/>
    <lineage>
        <taxon>Eukaryota</taxon>
        <taxon>Fungi</taxon>
        <taxon>Dikarya</taxon>
        <taxon>Ascomycota</taxon>
        <taxon>Pezizomycotina</taxon>
        <taxon>Sordariomycetes</taxon>
        <taxon>Xylariomycetidae</taxon>
        <taxon>Amphisphaeriales</taxon>
        <taxon>Sporocadaceae</taxon>
        <taxon>Truncatella</taxon>
    </lineage>
</organism>
<dbReference type="InterPro" id="IPR053152">
    <property type="entry name" value="Hydrolase_YcaC-like"/>
</dbReference>
<dbReference type="PANTHER" id="PTHR43559:SF3">
    <property type="entry name" value="HYDROLASE YCAC-RELATED"/>
    <property type="match status" value="1"/>
</dbReference>
<dbReference type="OrthoDB" id="167809at2759"/>
<evidence type="ECO:0000313" key="3">
    <source>
        <dbReference type="EMBL" id="KAH6654219.1"/>
    </source>
</evidence>
<dbReference type="EMBL" id="JAGPXC010000004">
    <property type="protein sequence ID" value="KAH6654219.1"/>
    <property type="molecule type" value="Genomic_DNA"/>
</dbReference>
<dbReference type="InterPro" id="IPR000868">
    <property type="entry name" value="Isochorismatase-like_dom"/>
</dbReference>
<comment type="caution">
    <text evidence="3">The sequence shown here is derived from an EMBL/GenBank/DDBJ whole genome shotgun (WGS) entry which is preliminary data.</text>
</comment>
<reference evidence="3" key="1">
    <citation type="journal article" date="2021" name="Nat. Commun.">
        <title>Genetic determinants of endophytism in the Arabidopsis root mycobiome.</title>
        <authorList>
            <person name="Mesny F."/>
            <person name="Miyauchi S."/>
            <person name="Thiergart T."/>
            <person name="Pickel B."/>
            <person name="Atanasova L."/>
            <person name="Karlsson M."/>
            <person name="Huettel B."/>
            <person name="Barry K.W."/>
            <person name="Haridas S."/>
            <person name="Chen C."/>
            <person name="Bauer D."/>
            <person name="Andreopoulos W."/>
            <person name="Pangilinan J."/>
            <person name="LaButti K."/>
            <person name="Riley R."/>
            <person name="Lipzen A."/>
            <person name="Clum A."/>
            <person name="Drula E."/>
            <person name="Henrissat B."/>
            <person name="Kohler A."/>
            <person name="Grigoriev I.V."/>
            <person name="Martin F.M."/>
            <person name="Hacquard S."/>
        </authorList>
    </citation>
    <scope>NUCLEOTIDE SEQUENCE</scope>
    <source>
        <strain evidence="3">MPI-SDFR-AT-0073</strain>
    </source>
</reference>
<dbReference type="Gene3D" id="3.40.50.850">
    <property type="entry name" value="Isochorismatase-like"/>
    <property type="match status" value="1"/>
</dbReference>
<dbReference type="GeneID" id="70124782"/>
<dbReference type="RefSeq" id="XP_045958489.1">
    <property type="nucleotide sequence ID" value="XM_046095889.1"/>
</dbReference>
<dbReference type="Pfam" id="PF00857">
    <property type="entry name" value="Isochorismatase"/>
    <property type="match status" value="1"/>
</dbReference>
<proteinExistence type="inferred from homology"/>
<accession>A0A9P8ULB6</accession>
<sequence length="236" mass="26073">MKFSLPQILLTASTASAAFTYERLNKNDSLLLILDLQEGLYQVARDFDHTLFKSNMYAHAELGRLFDLPVIMTTSAETGPNGPLPGEFLEWYPDAPLIKRNGEVNAWDNTDFRQAIQAANKSQIILAGITTDVCTAFLALSLIDAGYSVWANVEASGTSTELIRDTSNDRMREAGVNVISYFHIICELMRDWRNTPGATEVIPVLDKYYPVYGALARAHRAAVNNGTVQPGEISLP</sequence>
<evidence type="ECO:0000313" key="4">
    <source>
        <dbReference type="Proteomes" id="UP000758603"/>
    </source>
</evidence>
<evidence type="ECO:0000259" key="2">
    <source>
        <dbReference type="Pfam" id="PF00857"/>
    </source>
</evidence>
<dbReference type="PANTHER" id="PTHR43559">
    <property type="entry name" value="HYDROLASE YCAC-RELATED"/>
    <property type="match status" value="1"/>
</dbReference>
<keyword evidence="4" id="KW-1185">Reference proteome</keyword>
<feature type="domain" description="Isochorismatase-like" evidence="2">
    <location>
        <begin position="29"/>
        <end position="180"/>
    </location>
</feature>
<dbReference type="InterPro" id="IPR036380">
    <property type="entry name" value="Isochorismatase-like_sf"/>
</dbReference>
<gene>
    <name evidence="3" type="ORF">BKA67DRAFT_272532</name>
</gene>
<protein>
    <submittedName>
        <fullName evidence="3">YcaC related amidohydrolase</fullName>
    </submittedName>
</protein>
<dbReference type="Proteomes" id="UP000758603">
    <property type="component" value="Unassembled WGS sequence"/>
</dbReference>
<dbReference type="AlphaFoldDB" id="A0A9P8ULB6"/>
<dbReference type="SUPFAM" id="SSF52499">
    <property type="entry name" value="Isochorismatase-like hydrolases"/>
    <property type="match status" value="1"/>
</dbReference>
<comment type="similarity">
    <text evidence="1">Belongs to the isochorismatase family.</text>
</comment>
<name>A0A9P8ULB6_9PEZI</name>